<proteinExistence type="predicted"/>
<protein>
    <recommendedName>
        <fullName evidence="4">BZIP domain-containing protein</fullName>
    </recommendedName>
</protein>
<feature type="region of interest" description="Disordered" evidence="1">
    <location>
        <begin position="63"/>
        <end position="84"/>
    </location>
</feature>
<evidence type="ECO:0000313" key="2">
    <source>
        <dbReference type="EMBL" id="PTB47130.1"/>
    </source>
</evidence>
<feature type="compositionally biased region" description="Basic and acidic residues" evidence="1">
    <location>
        <begin position="63"/>
        <end position="75"/>
    </location>
</feature>
<organism evidence="2 3">
    <name type="scientific">Trichoderma asperellum (strain ATCC 204424 / CBS 433.97 / NBRC 101777)</name>
    <dbReference type="NCBI Taxonomy" id="1042311"/>
    <lineage>
        <taxon>Eukaryota</taxon>
        <taxon>Fungi</taxon>
        <taxon>Dikarya</taxon>
        <taxon>Ascomycota</taxon>
        <taxon>Pezizomycotina</taxon>
        <taxon>Sordariomycetes</taxon>
        <taxon>Hypocreomycetidae</taxon>
        <taxon>Hypocreales</taxon>
        <taxon>Hypocreaceae</taxon>
        <taxon>Trichoderma</taxon>
    </lineage>
</organism>
<name>A0A2T3ZQP3_TRIA4</name>
<sequence length="335" mass="38609">MSEVMNLQEAELGEVESAATRRKLQNRLNQRASRKRRKEQLQQQRSGKNQINKWVFYIDPRAEQRQPDERHREEPQQQNGSDIAVASRSLGSKSRYYNPGFPDIFLSKEHRDKAFRFFCNMSQEERSTFFHRLHELVSKNVAKYTLDSQLLLSVMQFNVIRAVRANATMIGLTWEQLIEDDTISPFNNCAFLPALPPAASGSTVTLGAEDGAASDGNELMRLPPGLQPTALQRQVIHHPWIDLCPQPSLRDALLRRLNDIDEDEFCHHLFLQSSDADEDGMIGMVIWGEPFDPAAYEISATMLRKWPWLVEECPDIVTTTNYWRRGREEKPLEIL</sequence>
<dbReference type="AlphaFoldDB" id="A0A2T3ZQP3"/>
<reference evidence="2 3" key="1">
    <citation type="submission" date="2016-07" db="EMBL/GenBank/DDBJ databases">
        <title>Multiple horizontal gene transfer events from other fungi enriched the ability of initially mycotrophic Trichoderma (Ascomycota) to feed on dead plant biomass.</title>
        <authorList>
            <consortium name="DOE Joint Genome Institute"/>
            <person name="Aerts A."/>
            <person name="Atanasova L."/>
            <person name="Chenthamara K."/>
            <person name="Zhang J."/>
            <person name="Grujic M."/>
            <person name="Henrissat B."/>
            <person name="Kuo A."/>
            <person name="Salamov A."/>
            <person name="Lipzen A."/>
            <person name="Labutti K."/>
            <person name="Barry K."/>
            <person name="Miao Y."/>
            <person name="Rahimi M.J."/>
            <person name="Shen Q."/>
            <person name="Grigoriev I.V."/>
            <person name="Kubicek C.P."/>
            <person name="Druzhinina I.S."/>
        </authorList>
    </citation>
    <scope>NUCLEOTIDE SEQUENCE [LARGE SCALE GENOMIC DNA]</scope>
    <source>
        <strain evidence="2 3">CBS 433.97</strain>
    </source>
</reference>
<dbReference type="Pfam" id="PF11905">
    <property type="entry name" value="DUF3425"/>
    <property type="match status" value="1"/>
</dbReference>
<dbReference type="Proteomes" id="UP000240493">
    <property type="component" value="Unassembled WGS sequence"/>
</dbReference>
<dbReference type="EMBL" id="KZ679256">
    <property type="protein sequence ID" value="PTB47130.1"/>
    <property type="molecule type" value="Genomic_DNA"/>
</dbReference>
<evidence type="ECO:0000313" key="3">
    <source>
        <dbReference type="Proteomes" id="UP000240493"/>
    </source>
</evidence>
<dbReference type="PANTHER" id="PTHR38116">
    <property type="entry name" value="CHROMOSOME 7, WHOLE GENOME SHOTGUN SEQUENCE"/>
    <property type="match status" value="1"/>
</dbReference>
<dbReference type="PANTHER" id="PTHR38116:SF9">
    <property type="entry name" value="BZIP DOMAIN-CONTAINING PROTEIN"/>
    <property type="match status" value="1"/>
</dbReference>
<dbReference type="CDD" id="cd14688">
    <property type="entry name" value="bZIP_YAP"/>
    <property type="match status" value="1"/>
</dbReference>
<dbReference type="OrthoDB" id="2245989at2759"/>
<dbReference type="STRING" id="1042311.A0A2T3ZQP3"/>
<feature type="region of interest" description="Disordered" evidence="1">
    <location>
        <begin position="26"/>
        <end position="47"/>
    </location>
</feature>
<evidence type="ECO:0000256" key="1">
    <source>
        <dbReference type="SAM" id="MobiDB-lite"/>
    </source>
</evidence>
<dbReference type="InterPro" id="IPR021833">
    <property type="entry name" value="DUF3425"/>
</dbReference>
<accession>A0A2T3ZQP3</accession>
<gene>
    <name evidence="2" type="ORF">M441DRAFT_128396</name>
</gene>
<keyword evidence="3" id="KW-1185">Reference proteome</keyword>
<evidence type="ECO:0008006" key="4">
    <source>
        <dbReference type="Google" id="ProtNLM"/>
    </source>
</evidence>